<dbReference type="Proteomes" id="UP001610818">
    <property type="component" value="Unassembled WGS sequence"/>
</dbReference>
<comment type="caution">
    <text evidence="2">The sequence shown here is derived from an EMBL/GenBank/DDBJ whole genome shotgun (WGS) entry which is preliminary data.</text>
</comment>
<proteinExistence type="predicted"/>
<evidence type="ECO:0000313" key="2">
    <source>
        <dbReference type="EMBL" id="MFH8543857.1"/>
    </source>
</evidence>
<evidence type="ECO:0000313" key="3">
    <source>
        <dbReference type="Proteomes" id="UP001610818"/>
    </source>
</evidence>
<reference evidence="2 3" key="1">
    <citation type="submission" date="2024-10" db="EMBL/GenBank/DDBJ databases">
        <title>The Natural Products Discovery Center: Release of the First 8490 Sequenced Strains for Exploring Actinobacteria Biosynthetic Diversity.</title>
        <authorList>
            <person name="Kalkreuter E."/>
            <person name="Kautsar S.A."/>
            <person name="Yang D."/>
            <person name="Bader C.D."/>
            <person name="Teijaro C.N."/>
            <person name="Fluegel L."/>
            <person name="Davis C.M."/>
            <person name="Simpson J.R."/>
            <person name="Lauterbach L."/>
            <person name="Steele A.D."/>
            <person name="Gui C."/>
            <person name="Meng S."/>
            <person name="Li G."/>
            <person name="Viehrig K."/>
            <person name="Ye F."/>
            <person name="Su P."/>
            <person name="Kiefer A.F."/>
            <person name="Nichols A."/>
            <person name="Cepeda A.J."/>
            <person name="Yan W."/>
            <person name="Fan B."/>
            <person name="Jiang Y."/>
            <person name="Adhikari A."/>
            <person name="Zheng C.-J."/>
            <person name="Schuster L."/>
            <person name="Cowan T.M."/>
            <person name="Smanski M.J."/>
            <person name="Chevrette M.G."/>
            <person name="De Carvalho L.P.S."/>
            <person name="Shen B."/>
        </authorList>
    </citation>
    <scope>NUCLEOTIDE SEQUENCE [LARGE SCALE GENOMIC DNA]</scope>
    <source>
        <strain evidence="2 3">NPDC017990</strain>
    </source>
</reference>
<keyword evidence="3" id="KW-1185">Reference proteome</keyword>
<feature type="region of interest" description="Disordered" evidence="1">
    <location>
        <begin position="1"/>
        <end position="23"/>
    </location>
</feature>
<accession>A0ABW7QGD0</accession>
<evidence type="ECO:0000256" key="1">
    <source>
        <dbReference type="SAM" id="MobiDB-lite"/>
    </source>
</evidence>
<organism evidence="2 3">
    <name type="scientific">Streptomyces longisporoflavus</name>
    <dbReference type="NCBI Taxonomy" id="28044"/>
    <lineage>
        <taxon>Bacteria</taxon>
        <taxon>Bacillati</taxon>
        <taxon>Actinomycetota</taxon>
        <taxon>Actinomycetes</taxon>
        <taxon>Kitasatosporales</taxon>
        <taxon>Streptomycetaceae</taxon>
        <taxon>Streptomyces</taxon>
    </lineage>
</organism>
<dbReference type="EMBL" id="JBIRGQ010000001">
    <property type="protein sequence ID" value="MFH8543857.1"/>
    <property type="molecule type" value="Genomic_DNA"/>
</dbReference>
<sequence length="69" mass="7183">MTDRQNGPPEMNPDGPPGITVEVPVAPDPFLLRPLIAARLAGRPLPGGPEATVAEAVAAHVLQEAGPWR</sequence>
<name>A0ABW7QGD0_9ACTN</name>
<protein>
    <submittedName>
        <fullName evidence="2">Uncharacterized protein</fullName>
    </submittedName>
</protein>
<gene>
    <name evidence="2" type="ORF">ACH4F9_02450</name>
</gene>
<dbReference type="RefSeq" id="WP_397707083.1">
    <property type="nucleotide sequence ID" value="NZ_JBIRGN010000001.1"/>
</dbReference>